<dbReference type="Gene3D" id="1.10.510.10">
    <property type="entry name" value="Transferase(Phosphotransferase) domain 1"/>
    <property type="match status" value="1"/>
</dbReference>
<dbReference type="Proteomes" id="UP000014254">
    <property type="component" value="Unassembled WGS sequence"/>
</dbReference>
<dbReference type="OrthoDB" id="2236246at2759"/>
<evidence type="ECO:0000313" key="1">
    <source>
        <dbReference type="EMBL" id="EPB81169.1"/>
    </source>
</evidence>
<dbReference type="VEuPathDB" id="FungiDB:HMPREF1544_12123"/>
<protein>
    <recommendedName>
        <fullName evidence="3">Protein kinase domain-containing protein</fullName>
    </recommendedName>
</protein>
<proteinExistence type="predicted"/>
<dbReference type="InParanoid" id="S2IV46"/>
<sequence>MQDHRREITLKGNYKQLDITCTCVVPSINSSYFDEMNRYEWAMSDYLLPCRSMATYINHFKSKRNAVLNEIIGDESNQPVWLFIKPYYKKGTLTDYKLSKRHSSANIEPLYILQMAISLFSALKDAHALDIGLVNLSMDHLWLGMDGALFFDGFKSCLKLQTNNELLPWIDFDLLDCPAAEKKKIKEEGYSAETDVFQASLIILSLMQKHTSRLAKLVVMSENRVEILDDQIDPLYANILPAVEPGLAFNAQDRPTASAMLQCFESMRYRAFA</sequence>
<accession>S2IV46</accession>
<evidence type="ECO:0000313" key="2">
    <source>
        <dbReference type="Proteomes" id="UP000014254"/>
    </source>
</evidence>
<reference evidence="2" key="1">
    <citation type="submission" date="2013-05" db="EMBL/GenBank/DDBJ databases">
        <title>The Genome sequence of Mucor circinelloides f. circinelloides 1006PhL.</title>
        <authorList>
            <consortium name="The Broad Institute Genomics Platform"/>
            <person name="Cuomo C."/>
            <person name="Earl A."/>
            <person name="Findley K."/>
            <person name="Lee S.C."/>
            <person name="Walker B."/>
            <person name="Young S."/>
            <person name="Zeng Q."/>
            <person name="Gargeya S."/>
            <person name="Fitzgerald M."/>
            <person name="Haas B."/>
            <person name="Abouelleil A."/>
            <person name="Allen A.W."/>
            <person name="Alvarado L."/>
            <person name="Arachchi H.M."/>
            <person name="Berlin A.M."/>
            <person name="Chapman S.B."/>
            <person name="Gainer-Dewar J."/>
            <person name="Goldberg J."/>
            <person name="Griggs A."/>
            <person name="Gujja S."/>
            <person name="Hansen M."/>
            <person name="Howarth C."/>
            <person name="Imamovic A."/>
            <person name="Ireland A."/>
            <person name="Larimer J."/>
            <person name="McCowan C."/>
            <person name="Murphy C."/>
            <person name="Pearson M."/>
            <person name="Poon T.W."/>
            <person name="Priest M."/>
            <person name="Roberts A."/>
            <person name="Saif S."/>
            <person name="Shea T."/>
            <person name="Sisk P."/>
            <person name="Sykes S."/>
            <person name="Wortman J."/>
            <person name="Nusbaum C."/>
            <person name="Birren B."/>
        </authorList>
    </citation>
    <scope>NUCLEOTIDE SEQUENCE [LARGE SCALE GENOMIC DNA]</scope>
    <source>
        <strain evidence="2">1006PhL</strain>
    </source>
</reference>
<keyword evidence="2" id="KW-1185">Reference proteome</keyword>
<dbReference type="InterPro" id="IPR011009">
    <property type="entry name" value="Kinase-like_dom_sf"/>
</dbReference>
<dbReference type="EMBL" id="KE124202">
    <property type="protein sequence ID" value="EPB81169.1"/>
    <property type="molecule type" value="Genomic_DNA"/>
</dbReference>
<dbReference type="AlphaFoldDB" id="S2IV46"/>
<dbReference type="OMA" id="SAMLQCF"/>
<dbReference type="SUPFAM" id="SSF56112">
    <property type="entry name" value="Protein kinase-like (PK-like)"/>
    <property type="match status" value="1"/>
</dbReference>
<dbReference type="STRING" id="1220926.S2IV46"/>
<organism evidence="1 2">
    <name type="scientific">Mucor circinelloides f. circinelloides (strain 1006PhL)</name>
    <name type="common">Mucormycosis agent</name>
    <name type="synonym">Calyptromyces circinelloides</name>
    <dbReference type="NCBI Taxonomy" id="1220926"/>
    <lineage>
        <taxon>Eukaryota</taxon>
        <taxon>Fungi</taxon>
        <taxon>Fungi incertae sedis</taxon>
        <taxon>Mucoromycota</taxon>
        <taxon>Mucoromycotina</taxon>
        <taxon>Mucoromycetes</taxon>
        <taxon>Mucorales</taxon>
        <taxon>Mucorineae</taxon>
        <taxon>Mucoraceae</taxon>
        <taxon>Mucor</taxon>
    </lineage>
</organism>
<gene>
    <name evidence="1" type="ORF">HMPREF1544_12123</name>
</gene>
<name>S2IV46_MUCC1</name>
<evidence type="ECO:0008006" key="3">
    <source>
        <dbReference type="Google" id="ProtNLM"/>
    </source>
</evidence>